<keyword evidence="4 9" id="KW-0547">Nucleotide-binding</keyword>
<evidence type="ECO:0000313" key="12">
    <source>
        <dbReference type="EMBL" id="EDX72414.1"/>
    </source>
</evidence>
<feature type="domain" description="Protein kinase" evidence="11">
    <location>
        <begin position="34"/>
        <end position="293"/>
    </location>
</feature>
<feature type="compositionally biased region" description="Basic and acidic residues" evidence="10">
    <location>
        <begin position="364"/>
        <end position="374"/>
    </location>
</feature>
<dbReference type="PANTHER" id="PTHR24363:SF0">
    <property type="entry name" value="SERINE_THREONINE KINASE LIKE DOMAIN CONTAINING 1"/>
    <property type="match status" value="1"/>
</dbReference>
<evidence type="ECO:0000256" key="4">
    <source>
        <dbReference type="ARBA" id="ARBA00022741"/>
    </source>
</evidence>
<dbReference type="SUPFAM" id="SSF56112">
    <property type="entry name" value="Protein kinase-like (PK-like)"/>
    <property type="match status" value="1"/>
</dbReference>
<comment type="catalytic activity">
    <reaction evidence="8">
        <text>L-seryl-[protein] + ATP = O-phospho-L-seryl-[protein] + ADP + H(+)</text>
        <dbReference type="Rhea" id="RHEA:17989"/>
        <dbReference type="Rhea" id="RHEA-COMP:9863"/>
        <dbReference type="Rhea" id="RHEA-COMP:11604"/>
        <dbReference type="ChEBI" id="CHEBI:15378"/>
        <dbReference type="ChEBI" id="CHEBI:29999"/>
        <dbReference type="ChEBI" id="CHEBI:30616"/>
        <dbReference type="ChEBI" id="CHEBI:83421"/>
        <dbReference type="ChEBI" id="CHEBI:456216"/>
        <dbReference type="EC" id="2.7.11.1"/>
    </reaction>
</comment>
<dbReference type="InterPro" id="IPR011009">
    <property type="entry name" value="Kinase-like_dom_sf"/>
</dbReference>
<keyword evidence="2" id="KW-0723">Serine/threonine-protein kinase</keyword>
<keyword evidence="6 9" id="KW-0067">ATP-binding</keyword>
<dbReference type="RefSeq" id="WP_006104368.1">
    <property type="nucleotide sequence ID" value="NZ_DS989864.1"/>
</dbReference>
<dbReference type="Gene3D" id="1.10.510.10">
    <property type="entry name" value="Transferase(Phosphotransferase) domain 1"/>
    <property type="match status" value="1"/>
</dbReference>
<evidence type="ECO:0000256" key="3">
    <source>
        <dbReference type="ARBA" id="ARBA00022679"/>
    </source>
</evidence>
<dbReference type="OrthoDB" id="428645at2"/>
<reference evidence="12 13" key="1">
    <citation type="submission" date="2008-07" db="EMBL/GenBank/DDBJ databases">
        <authorList>
            <person name="Tandeau de Marsac N."/>
            <person name="Ferriera S."/>
            <person name="Johnson J."/>
            <person name="Kravitz S."/>
            <person name="Beeson K."/>
            <person name="Sutton G."/>
            <person name="Rogers Y.-H."/>
            <person name="Friedman R."/>
            <person name="Frazier M."/>
            <person name="Venter J.C."/>
        </authorList>
    </citation>
    <scope>NUCLEOTIDE SEQUENCE [LARGE SCALE GENOMIC DNA]</scope>
    <source>
        <strain evidence="12 13">PCC 7420</strain>
    </source>
</reference>
<dbReference type="HOGENOM" id="CLU_000288_135_5_3"/>
<feature type="compositionally biased region" description="Basic and acidic residues" evidence="10">
    <location>
        <begin position="324"/>
        <end position="334"/>
    </location>
</feature>
<dbReference type="Proteomes" id="UP000003835">
    <property type="component" value="Unassembled WGS sequence"/>
</dbReference>
<evidence type="ECO:0000256" key="2">
    <source>
        <dbReference type="ARBA" id="ARBA00022527"/>
    </source>
</evidence>
<dbReference type="eggNOG" id="COG0515">
    <property type="taxonomic scope" value="Bacteria"/>
</dbReference>
<proteinExistence type="predicted"/>
<comment type="catalytic activity">
    <reaction evidence="7">
        <text>L-threonyl-[protein] + ATP = O-phospho-L-threonyl-[protein] + ADP + H(+)</text>
        <dbReference type="Rhea" id="RHEA:46608"/>
        <dbReference type="Rhea" id="RHEA-COMP:11060"/>
        <dbReference type="Rhea" id="RHEA-COMP:11605"/>
        <dbReference type="ChEBI" id="CHEBI:15378"/>
        <dbReference type="ChEBI" id="CHEBI:30013"/>
        <dbReference type="ChEBI" id="CHEBI:30616"/>
        <dbReference type="ChEBI" id="CHEBI:61977"/>
        <dbReference type="ChEBI" id="CHEBI:456216"/>
        <dbReference type="EC" id="2.7.11.1"/>
    </reaction>
</comment>
<sequence>MSYCLNPNCTNPQNPAGTKFCLTCGSKIRLKERYRTVQPLGQGGFGRTFLAVDEDKPSHPPCVIKQFFPQAQGTSTVQKAAQLFTQEAVRLDELGKHPQIPELLAYFCQDNHQYLVQEFIEGEDLAQELARKGIFTEVQVRDVLNNLLPVLQFVHQHHVIHRDIKPENIIRRNRDKQLFLVDFGASKVATGTALARTGTVIGSVGYVAPEQSIGKAVFASDIYSLGVMCIHLLTGIHPFDLFDVNQGVWVWRQGLKNPVSDRVAKILDKMLVSATNQRYQSVAEILQDLEPQTPVAKVKSVKPTPPPASAPMKPQPNSPQYGKGLDKELADLKSEFLQPPTSKSTPPKSTPPTKGSANTQKTKSQMDRELEEIKSQFLEE</sequence>
<feature type="region of interest" description="Disordered" evidence="10">
    <location>
        <begin position="295"/>
        <end position="380"/>
    </location>
</feature>
<accession>B4W034</accession>
<keyword evidence="3" id="KW-0808">Transferase</keyword>
<organism evidence="12 13">
    <name type="scientific">Coleofasciculus chthonoplastes PCC 7420</name>
    <dbReference type="NCBI Taxonomy" id="118168"/>
    <lineage>
        <taxon>Bacteria</taxon>
        <taxon>Bacillati</taxon>
        <taxon>Cyanobacteriota</taxon>
        <taxon>Cyanophyceae</taxon>
        <taxon>Coleofasciculales</taxon>
        <taxon>Coleofasciculaceae</taxon>
        <taxon>Coleofasciculus</taxon>
    </lineage>
</organism>
<evidence type="ECO:0000256" key="6">
    <source>
        <dbReference type="ARBA" id="ARBA00022840"/>
    </source>
</evidence>
<dbReference type="CDD" id="cd14014">
    <property type="entry name" value="STKc_PknB_like"/>
    <property type="match status" value="1"/>
</dbReference>
<evidence type="ECO:0000256" key="10">
    <source>
        <dbReference type="SAM" id="MobiDB-lite"/>
    </source>
</evidence>
<name>B4W034_9CYAN</name>
<dbReference type="STRING" id="118168.MC7420_3486"/>
<dbReference type="Pfam" id="PF00069">
    <property type="entry name" value="Pkinase"/>
    <property type="match status" value="1"/>
</dbReference>
<keyword evidence="5 12" id="KW-0418">Kinase</keyword>
<dbReference type="InterPro" id="IPR000719">
    <property type="entry name" value="Prot_kinase_dom"/>
</dbReference>
<evidence type="ECO:0000259" key="11">
    <source>
        <dbReference type="PROSITE" id="PS50011"/>
    </source>
</evidence>
<dbReference type="PROSITE" id="PS50011">
    <property type="entry name" value="PROTEIN_KINASE_DOM"/>
    <property type="match status" value="1"/>
</dbReference>
<evidence type="ECO:0000256" key="8">
    <source>
        <dbReference type="ARBA" id="ARBA00048679"/>
    </source>
</evidence>
<evidence type="ECO:0000256" key="5">
    <source>
        <dbReference type="ARBA" id="ARBA00022777"/>
    </source>
</evidence>
<keyword evidence="13" id="KW-1185">Reference proteome</keyword>
<dbReference type="EMBL" id="DS989864">
    <property type="protein sequence ID" value="EDX72414.1"/>
    <property type="molecule type" value="Genomic_DNA"/>
</dbReference>
<gene>
    <name evidence="12" type="ORF">MC7420_3486</name>
</gene>
<dbReference type="GO" id="GO:0005524">
    <property type="term" value="F:ATP binding"/>
    <property type="evidence" value="ECO:0007669"/>
    <property type="project" value="UniProtKB-UniRule"/>
</dbReference>
<feature type="compositionally biased region" description="Pro residues" evidence="10">
    <location>
        <begin position="303"/>
        <end position="317"/>
    </location>
</feature>
<feature type="compositionally biased region" description="Low complexity" evidence="10">
    <location>
        <begin position="339"/>
        <end position="354"/>
    </location>
</feature>
<evidence type="ECO:0000256" key="7">
    <source>
        <dbReference type="ARBA" id="ARBA00047899"/>
    </source>
</evidence>
<evidence type="ECO:0000256" key="1">
    <source>
        <dbReference type="ARBA" id="ARBA00012513"/>
    </source>
</evidence>
<protein>
    <recommendedName>
        <fullName evidence="1">non-specific serine/threonine protein kinase</fullName>
        <ecNumber evidence="1">2.7.11.1</ecNumber>
    </recommendedName>
</protein>
<dbReference type="GO" id="GO:0004674">
    <property type="term" value="F:protein serine/threonine kinase activity"/>
    <property type="evidence" value="ECO:0007669"/>
    <property type="project" value="UniProtKB-KW"/>
</dbReference>
<dbReference type="AlphaFoldDB" id="B4W034"/>
<dbReference type="SMART" id="SM00220">
    <property type="entry name" value="S_TKc"/>
    <property type="match status" value="1"/>
</dbReference>
<dbReference type="PANTHER" id="PTHR24363">
    <property type="entry name" value="SERINE/THREONINE PROTEIN KINASE"/>
    <property type="match status" value="1"/>
</dbReference>
<evidence type="ECO:0000256" key="9">
    <source>
        <dbReference type="PROSITE-ProRule" id="PRU10141"/>
    </source>
</evidence>
<feature type="binding site" evidence="9">
    <location>
        <position position="65"/>
    </location>
    <ligand>
        <name>ATP</name>
        <dbReference type="ChEBI" id="CHEBI:30616"/>
    </ligand>
</feature>
<dbReference type="InterPro" id="IPR017441">
    <property type="entry name" value="Protein_kinase_ATP_BS"/>
</dbReference>
<evidence type="ECO:0000313" key="13">
    <source>
        <dbReference type="Proteomes" id="UP000003835"/>
    </source>
</evidence>
<dbReference type="PROSITE" id="PS00107">
    <property type="entry name" value="PROTEIN_KINASE_ATP"/>
    <property type="match status" value="1"/>
</dbReference>
<dbReference type="NCBIfam" id="NF045510">
    <property type="entry name" value="4Cys_prefix_kin"/>
    <property type="match status" value="1"/>
</dbReference>
<dbReference type="EC" id="2.7.11.1" evidence="1"/>